<keyword evidence="3" id="KW-1185">Reference proteome</keyword>
<organism evidence="2 3">
    <name type="scientific">Pararge aegeria aegeria</name>
    <dbReference type="NCBI Taxonomy" id="348720"/>
    <lineage>
        <taxon>Eukaryota</taxon>
        <taxon>Metazoa</taxon>
        <taxon>Ecdysozoa</taxon>
        <taxon>Arthropoda</taxon>
        <taxon>Hexapoda</taxon>
        <taxon>Insecta</taxon>
        <taxon>Pterygota</taxon>
        <taxon>Neoptera</taxon>
        <taxon>Endopterygota</taxon>
        <taxon>Lepidoptera</taxon>
        <taxon>Glossata</taxon>
        <taxon>Ditrysia</taxon>
        <taxon>Papilionoidea</taxon>
        <taxon>Nymphalidae</taxon>
        <taxon>Satyrinae</taxon>
        <taxon>Satyrini</taxon>
        <taxon>Parargina</taxon>
        <taxon>Pararge</taxon>
    </lineage>
</organism>
<dbReference type="Proteomes" id="UP000838756">
    <property type="component" value="Unassembled WGS sequence"/>
</dbReference>
<evidence type="ECO:0000313" key="2">
    <source>
        <dbReference type="EMBL" id="CAH2240263.1"/>
    </source>
</evidence>
<name>A0A8S4RWG0_9NEOP</name>
<dbReference type="AlphaFoldDB" id="A0A8S4RWG0"/>
<evidence type="ECO:0000313" key="3">
    <source>
        <dbReference type="Proteomes" id="UP000838756"/>
    </source>
</evidence>
<feature type="region of interest" description="Disordered" evidence="1">
    <location>
        <begin position="1"/>
        <end position="25"/>
    </location>
</feature>
<protein>
    <submittedName>
        <fullName evidence="2">Jg2275 protein</fullName>
    </submittedName>
</protein>
<comment type="caution">
    <text evidence="2">The sequence shown here is derived from an EMBL/GenBank/DDBJ whole genome shotgun (WGS) entry which is preliminary data.</text>
</comment>
<sequence>MSSNVFNVTESGPKAQSVSTAPKIKHKNENALKRSLETHSARMLHAHYTHRTPSPSQSPKVKFELFRRAEKCSCRHKEPFARGLAALRDTGSQRV</sequence>
<gene>
    <name evidence="2" type="primary">jg2275</name>
    <name evidence="2" type="ORF">PAEG_LOCUS16862</name>
</gene>
<feature type="compositionally biased region" description="Polar residues" evidence="1">
    <location>
        <begin position="1"/>
        <end position="20"/>
    </location>
</feature>
<evidence type="ECO:0000256" key="1">
    <source>
        <dbReference type="SAM" id="MobiDB-lite"/>
    </source>
</evidence>
<accession>A0A8S4RWG0</accession>
<dbReference type="EMBL" id="CAKXAJ010025488">
    <property type="protein sequence ID" value="CAH2240263.1"/>
    <property type="molecule type" value="Genomic_DNA"/>
</dbReference>
<proteinExistence type="predicted"/>
<reference evidence="2" key="1">
    <citation type="submission" date="2022-03" db="EMBL/GenBank/DDBJ databases">
        <authorList>
            <person name="Lindestad O."/>
        </authorList>
    </citation>
    <scope>NUCLEOTIDE SEQUENCE</scope>
</reference>